<dbReference type="PANTHER" id="PTHR42655:SF1">
    <property type="entry name" value="GLYCOGEN PHOSPHORYLASE"/>
    <property type="match status" value="1"/>
</dbReference>
<comment type="similarity">
    <text evidence="1">Belongs to the glycogen phosphorylase family.</text>
</comment>
<accession>A0A0G1GSG9</accession>
<dbReference type="GO" id="GO:0008184">
    <property type="term" value="F:glycogen phosphorylase activity"/>
    <property type="evidence" value="ECO:0007669"/>
    <property type="project" value="InterPro"/>
</dbReference>
<dbReference type="Proteomes" id="UP000034097">
    <property type="component" value="Unassembled WGS sequence"/>
</dbReference>
<evidence type="ECO:0000313" key="3">
    <source>
        <dbReference type="EMBL" id="KKT38041.1"/>
    </source>
</evidence>
<name>A0A0G1GSG9_9BACT</name>
<comment type="caution">
    <text evidence="3">The sequence shown here is derived from an EMBL/GenBank/DDBJ whole genome shotgun (WGS) entry which is preliminary data.</text>
</comment>
<dbReference type="PIRSF" id="PIRSF000460">
    <property type="entry name" value="Pprylas_GlgP"/>
    <property type="match status" value="1"/>
</dbReference>
<reference evidence="3 4" key="1">
    <citation type="journal article" date="2015" name="Nature">
        <title>rRNA introns, odd ribosomes, and small enigmatic genomes across a large radiation of phyla.</title>
        <authorList>
            <person name="Brown C.T."/>
            <person name="Hug L.A."/>
            <person name="Thomas B.C."/>
            <person name="Sharon I."/>
            <person name="Castelle C.J."/>
            <person name="Singh A."/>
            <person name="Wilkins M.J."/>
            <person name="Williams K.H."/>
            <person name="Banfield J.F."/>
        </authorList>
    </citation>
    <scope>NUCLEOTIDE SEQUENCE [LARGE SCALE GENOMIC DNA]</scope>
</reference>
<dbReference type="GO" id="GO:0030170">
    <property type="term" value="F:pyridoxal phosphate binding"/>
    <property type="evidence" value="ECO:0007669"/>
    <property type="project" value="InterPro"/>
</dbReference>
<dbReference type="AlphaFoldDB" id="A0A0G1GSG9"/>
<organism evidence="3 4">
    <name type="scientific">Candidatus Collierbacteria bacterium GW2011_GWF1_44_12</name>
    <dbReference type="NCBI Taxonomy" id="1618402"/>
    <lineage>
        <taxon>Bacteria</taxon>
        <taxon>Candidatus Collieribacteriota</taxon>
    </lineage>
</organism>
<dbReference type="InterPro" id="IPR000811">
    <property type="entry name" value="Glyco_trans_35"/>
</dbReference>
<keyword evidence="2" id="KW-0663">Pyridoxal phosphate</keyword>
<evidence type="ECO:0000256" key="1">
    <source>
        <dbReference type="ARBA" id="ARBA00006047"/>
    </source>
</evidence>
<dbReference type="InterPro" id="IPR052182">
    <property type="entry name" value="Glycogen/Maltodextrin_Phosph"/>
</dbReference>
<dbReference type="Gene3D" id="3.40.50.2000">
    <property type="entry name" value="Glycogen Phosphorylase B"/>
    <property type="match status" value="2"/>
</dbReference>
<feature type="modified residue" description="N6-(pyridoxal phosphate)lysine" evidence="2">
    <location>
        <position position="528"/>
    </location>
</feature>
<evidence type="ECO:0000313" key="4">
    <source>
        <dbReference type="Proteomes" id="UP000034097"/>
    </source>
</evidence>
<gene>
    <name evidence="3" type="ORF">UW26_C0021G0008</name>
</gene>
<proteinExistence type="inferred from homology"/>
<dbReference type="InterPro" id="IPR011834">
    <property type="entry name" value="Agluc_phsphrylas"/>
</dbReference>
<dbReference type="PANTHER" id="PTHR42655">
    <property type="entry name" value="GLYCOGEN PHOSPHORYLASE"/>
    <property type="match status" value="1"/>
</dbReference>
<dbReference type="Pfam" id="PF00343">
    <property type="entry name" value="Phosphorylase"/>
    <property type="match status" value="1"/>
</dbReference>
<evidence type="ECO:0000256" key="2">
    <source>
        <dbReference type="PIRSR" id="PIRSR000460-1"/>
    </source>
</evidence>
<protein>
    <submittedName>
        <fullName evidence="3">Phosphorylase</fullName>
    </submittedName>
</protein>
<dbReference type="GO" id="GO:0005975">
    <property type="term" value="P:carbohydrate metabolic process"/>
    <property type="evidence" value="ECO:0007669"/>
    <property type="project" value="InterPro"/>
</dbReference>
<sequence length="622" mass="69390">MSAERSLSRVNRQIEGLKYGETLGHQDWGAFLDRIGRSELINYWDKTRPAIYFSAEYMLPACAADGGLGALSRDHFLQAVELEQPSIFFGLAYSHRKTQEIIHDGYGGYEQDVLIEALPSPEDVGMELFDRVKVNGALGESVIPAYRYSVGTEETKLILLQVQGEVYPQEVGSDARLWNNAVMGFGGYQVVKHLRELGLIEEPAYIHLNESATVLGALAALDDITASLGDNEDALSLAMIYLRDKTVLTNHTLVPAAEATFSRKQVEDFIFSNLKSSSVRNELSLLMNERGGNLVLLELALLLSGRYNGVSELHSRKAVEVFQNRYGGHFYNRPIEFTAVTNGIYEHGWNPEMTNFLISKGVLDQFGMPSLYLDQALQTLEVDELWNIKREAVVGLREYLATGTRRDHFGGVITLPEDAIVVGDARRFADYKRRGIMFTDPDRLEKILREHPKAHIFISGKAHPKDTVAIPQLKQVLANIGSRDIFKERIHFLPDWDVEMAKMLTPACSVWINNPIVGKEACGTSGYKAALGGSLLVSTIDGFLAELDERSFHSIHGETNSQEEFDSYYSKLEAALSDAEGKEVYLEKLINLWQGGVLDRLSGARMLGEYVYLGVPQGEKIP</sequence>
<dbReference type="EMBL" id="LCHQ01000021">
    <property type="protein sequence ID" value="KKT38041.1"/>
    <property type="molecule type" value="Genomic_DNA"/>
</dbReference>
<dbReference type="NCBIfam" id="TIGR02094">
    <property type="entry name" value="more_P_ylases"/>
    <property type="match status" value="1"/>
</dbReference>
<dbReference type="SUPFAM" id="SSF53756">
    <property type="entry name" value="UDP-Glycosyltransferase/glycogen phosphorylase"/>
    <property type="match status" value="1"/>
</dbReference>